<dbReference type="PRINTS" id="PR00033">
    <property type="entry name" value="HTHASNC"/>
</dbReference>
<dbReference type="InterPro" id="IPR036390">
    <property type="entry name" value="WH_DNA-bd_sf"/>
</dbReference>
<dbReference type="InterPro" id="IPR036388">
    <property type="entry name" value="WH-like_DNA-bd_sf"/>
</dbReference>
<dbReference type="PANTHER" id="PTHR30154:SF34">
    <property type="entry name" value="TRANSCRIPTIONAL REGULATOR AZLB"/>
    <property type="match status" value="1"/>
</dbReference>
<protein>
    <submittedName>
        <fullName evidence="5">Lrp/AsnC family transcriptional regulator</fullName>
    </submittedName>
</protein>
<evidence type="ECO:0000313" key="6">
    <source>
        <dbReference type="Proteomes" id="UP000602198"/>
    </source>
</evidence>
<comment type="caution">
    <text evidence="5">The sequence shown here is derived from an EMBL/GenBank/DDBJ whole genome shotgun (WGS) entry which is preliminary data.</text>
</comment>
<evidence type="ECO:0000256" key="3">
    <source>
        <dbReference type="ARBA" id="ARBA00023163"/>
    </source>
</evidence>
<dbReference type="Pfam" id="PF13404">
    <property type="entry name" value="HTH_AsnC-type"/>
    <property type="match status" value="2"/>
</dbReference>
<dbReference type="InterPro" id="IPR000485">
    <property type="entry name" value="AsnC-type_HTH_dom"/>
</dbReference>
<dbReference type="InterPro" id="IPR019888">
    <property type="entry name" value="Tscrpt_reg_AsnC-like"/>
</dbReference>
<dbReference type="Gene3D" id="3.30.70.920">
    <property type="match status" value="1"/>
</dbReference>
<keyword evidence="1" id="KW-0805">Transcription regulation</keyword>
<name>A0ABS1ME80_9NOCA</name>
<dbReference type="PROSITE" id="PS50956">
    <property type="entry name" value="HTH_ASNC_2"/>
    <property type="match status" value="2"/>
</dbReference>
<evidence type="ECO:0000256" key="1">
    <source>
        <dbReference type="ARBA" id="ARBA00023015"/>
    </source>
</evidence>
<dbReference type="InterPro" id="IPR019887">
    <property type="entry name" value="Tscrpt_reg_AsnC/Lrp_C"/>
</dbReference>
<gene>
    <name evidence="5" type="ORF">JK358_31185</name>
</gene>
<organism evidence="5 6">
    <name type="scientific">Nocardia acididurans</name>
    <dbReference type="NCBI Taxonomy" id="2802282"/>
    <lineage>
        <taxon>Bacteria</taxon>
        <taxon>Bacillati</taxon>
        <taxon>Actinomycetota</taxon>
        <taxon>Actinomycetes</taxon>
        <taxon>Mycobacteriales</taxon>
        <taxon>Nocardiaceae</taxon>
        <taxon>Nocardia</taxon>
    </lineage>
</organism>
<dbReference type="PANTHER" id="PTHR30154">
    <property type="entry name" value="LEUCINE-RESPONSIVE REGULATORY PROTEIN"/>
    <property type="match status" value="1"/>
</dbReference>
<dbReference type="RefSeq" id="WP_201954743.1">
    <property type="nucleotide sequence ID" value="NZ_JAERRJ010000013.1"/>
</dbReference>
<keyword evidence="3" id="KW-0804">Transcription</keyword>
<dbReference type="Pfam" id="PF01037">
    <property type="entry name" value="AsnC_trans_reg"/>
    <property type="match status" value="1"/>
</dbReference>
<dbReference type="SUPFAM" id="SSF54909">
    <property type="entry name" value="Dimeric alpha+beta barrel"/>
    <property type="match status" value="1"/>
</dbReference>
<dbReference type="SUPFAM" id="SSF46785">
    <property type="entry name" value="Winged helix' DNA-binding domain"/>
    <property type="match status" value="2"/>
</dbReference>
<dbReference type="Proteomes" id="UP000602198">
    <property type="component" value="Unassembled WGS sequence"/>
</dbReference>
<evidence type="ECO:0000259" key="4">
    <source>
        <dbReference type="PROSITE" id="PS50956"/>
    </source>
</evidence>
<dbReference type="SMART" id="SM00344">
    <property type="entry name" value="HTH_ASNC"/>
    <property type="match status" value="2"/>
</dbReference>
<sequence length="341" mass="37138">MLSPSALESSVLDVLDRQIMHALVVDARISFAKLGGVLGVSEQTVARRYRSLRQRGIMHVSGQLNIVPLGHARWILRIRSTPSAALRLGESLARIPELSWVSLLSTGSEVMCVSRARTAERRDALLLKLIPQAPQVVELLAHEVMHAYPLYEEWPRFSGLFTAEQLEALGPRRAVPPAPESDAPIALSAQDEAMLAILARDGRAPYAQLAAATGWSATRVARRMGELLESGVLYFDLDFALERMGYSVRGAVWLRTRPADLATVGAALATHPEVTYVAATTGPTNLTAALVCRDTAHLYRYVTESLGALDGIVGLEVTPALRVFKQAQTFLDTDRIAVVRA</sequence>
<keyword evidence="2" id="KW-0238">DNA-binding</keyword>
<evidence type="ECO:0000313" key="5">
    <source>
        <dbReference type="EMBL" id="MBL1078877.1"/>
    </source>
</evidence>
<accession>A0ABS1ME80</accession>
<evidence type="ECO:0000256" key="2">
    <source>
        <dbReference type="ARBA" id="ARBA00023125"/>
    </source>
</evidence>
<reference evidence="5 6" key="1">
    <citation type="submission" date="2021-01" db="EMBL/GenBank/DDBJ databases">
        <title>WGS of actinomycetes isolated from Thailand.</title>
        <authorList>
            <person name="Thawai C."/>
        </authorList>
    </citation>
    <scope>NUCLEOTIDE SEQUENCE [LARGE SCALE GENOMIC DNA]</scope>
    <source>
        <strain evidence="5 6">LPG 2</strain>
    </source>
</reference>
<feature type="domain" description="HTH asnC-type" evidence="4">
    <location>
        <begin position="12"/>
        <end position="72"/>
    </location>
</feature>
<dbReference type="EMBL" id="JAERRJ010000013">
    <property type="protein sequence ID" value="MBL1078877.1"/>
    <property type="molecule type" value="Genomic_DNA"/>
</dbReference>
<dbReference type="InterPro" id="IPR011008">
    <property type="entry name" value="Dimeric_a/b-barrel"/>
</dbReference>
<keyword evidence="6" id="KW-1185">Reference proteome</keyword>
<feature type="domain" description="HTH asnC-type" evidence="4">
    <location>
        <begin position="187"/>
        <end position="247"/>
    </location>
</feature>
<dbReference type="Gene3D" id="1.10.10.10">
    <property type="entry name" value="Winged helix-like DNA-binding domain superfamily/Winged helix DNA-binding domain"/>
    <property type="match status" value="2"/>
</dbReference>
<proteinExistence type="predicted"/>